<keyword evidence="6 15" id="KW-0812">Transmembrane</keyword>
<comment type="caution">
    <text evidence="18">The sequence shown here is derived from an EMBL/GenBank/DDBJ whole genome shotgun (WGS) entry which is preliminary data.</text>
</comment>
<feature type="domain" description="Cytochrome oxidase subunit II copper A binding" evidence="16">
    <location>
        <begin position="123"/>
        <end position="235"/>
    </location>
</feature>
<keyword evidence="19" id="KW-1185">Reference proteome</keyword>
<accession>A0A0M3APG5</accession>
<dbReference type="InterPro" id="IPR006333">
    <property type="entry name" value="Cyt_o_ubiquinol_oxidase_su2"/>
</dbReference>
<dbReference type="Pfam" id="PF00116">
    <property type="entry name" value="COX2"/>
    <property type="match status" value="1"/>
</dbReference>
<keyword evidence="12" id="KW-0564">Palmitate</keyword>
<dbReference type="PROSITE" id="PS50857">
    <property type="entry name" value="COX2_CUA"/>
    <property type="match status" value="1"/>
</dbReference>
<dbReference type="PANTHER" id="PTHR22888">
    <property type="entry name" value="CYTOCHROME C OXIDASE, SUBUNIT II"/>
    <property type="match status" value="1"/>
</dbReference>
<protein>
    <recommendedName>
        <fullName evidence="14">Ubiquinol oxidase subunit 2</fullName>
    </recommendedName>
</protein>
<dbReference type="InterPro" id="IPR010514">
    <property type="entry name" value="COX_ARM"/>
</dbReference>
<evidence type="ECO:0000256" key="9">
    <source>
        <dbReference type="ARBA" id="ARBA00022989"/>
    </source>
</evidence>
<comment type="subcellular location">
    <subcellularLocation>
        <location evidence="1">Cell membrane</location>
        <topology evidence="1">Multi-pass membrane protein</topology>
    </subcellularLocation>
</comment>
<keyword evidence="10 14" id="KW-0560">Oxidoreductase</keyword>
<dbReference type="GO" id="GO:0009486">
    <property type="term" value="F:cytochrome bo3 ubiquinol oxidase activity"/>
    <property type="evidence" value="ECO:0007669"/>
    <property type="project" value="InterPro"/>
</dbReference>
<evidence type="ECO:0000256" key="8">
    <source>
        <dbReference type="ARBA" id="ARBA00022982"/>
    </source>
</evidence>
<dbReference type="InterPro" id="IPR008972">
    <property type="entry name" value="Cupredoxin"/>
</dbReference>
<dbReference type="SUPFAM" id="SSF49503">
    <property type="entry name" value="Cupredoxins"/>
    <property type="match status" value="1"/>
</dbReference>
<evidence type="ECO:0000256" key="1">
    <source>
        <dbReference type="ARBA" id="ARBA00004651"/>
    </source>
</evidence>
<dbReference type="EMBL" id="LBIC01000010">
    <property type="protein sequence ID" value="KKW90429.1"/>
    <property type="molecule type" value="Genomic_DNA"/>
</dbReference>
<dbReference type="RefSeq" id="WP_046765515.1">
    <property type="nucleotide sequence ID" value="NZ_LBIC01000010.1"/>
</dbReference>
<dbReference type="PROSITE" id="PS51257">
    <property type="entry name" value="PROKAR_LIPOPROTEIN"/>
    <property type="match status" value="1"/>
</dbReference>
<evidence type="ECO:0000256" key="7">
    <source>
        <dbReference type="ARBA" id="ARBA00022729"/>
    </source>
</evidence>
<evidence type="ECO:0000256" key="5">
    <source>
        <dbReference type="ARBA" id="ARBA00022660"/>
    </source>
</evidence>
<dbReference type="InterPro" id="IPR045187">
    <property type="entry name" value="CcO_II"/>
</dbReference>
<keyword evidence="7" id="KW-0732">Signal</keyword>
<dbReference type="Gene3D" id="1.10.287.90">
    <property type="match status" value="1"/>
</dbReference>
<dbReference type="PANTHER" id="PTHR22888:SF18">
    <property type="entry name" value="CYTOCHROME BO(3) UBIQUINOL OXIDASE SUBUNIT 2"/>
    <property type="match status" value="1"/>
</dbReference>
<dbReference type="GO" id="GO:0004129">
    <property type="term" value="F:cytochrome-c oxidase activity"/>
    <property type="evidence" value="ECO:0007669"/>
    <property type="project" value="UniProtKB-UniRule"/>
</dbReference>
<dbReference type="GO" id="GO:0042773">
    <property type="term" value="P:ATP synthesis coupled electron transport"/>
    <property type="evidence" value="ECO:0007669"/>
    <property type="project" value="TreeGrafter"/>
</dbReference>
<dbReference type="Pfam" id="PF06481">
    <property type="entry name" value="COX_ARM"/>
    <property type="match status" value="1"/>
</dbReference>
<dbReference type="GO" id="GO:0016682">
    <property type="term" value="F:oxidoreductase activity, acting on diphenols and related substances as donors, oxygen as acceptor"/>
    <property type="evidence" value="ECO:0007669"/>
    <property type="project" value="InterPro"/>
</dbReference>
<dbReference type="InterPro" id="IPR034227">
    <property type="entry name" value="CuRO_UO_II"/>
</dbReference>
<name>A0A0M3APG5_9SPHN</name>
<evidence type="ECO:0000256" key="13">
    <source>
        <dbReference type="ARBA" id="ARBA00023288"/>
    </source>
</evidence>
<evidence type="ECO:0000256" key="12">
    <source>
        <dbReference type="ARBA" id="ARBA00023139"/>
    </source>
</evidence>
<keyword evidence="11 14" id="KW-0472">Membrane</keyword>
<feature type="domain" description="Cytochrome oxidase subunit II transmembrane region profile" evidence="17">
    <location>
        <begin position="20"/>
        <end position="117"/>
    </location>
</feature>
<keyword evidence="3 14" id="KW-0813">Transport</keyword>
<sequence length="309" mass="34270">MNRLLSSARTLAPLAALFLLAGCDDYALLFPKGDIGLQERSLILIALGIMLAVVIPVIILTLVFAWRYRASNTNATYAPKWAHSNGIEFVIWTIPCLIVLFLAVMIWQTTHKLDPYQPLESKVPPVRVEVVALNWKWLFIYPDYGIATVNELPIPAGTPINFKLTADSIMNSFFIPHLGSQVYAMGGMQTQLHLIADQPGIYPGRSSAYSGSGFSDMHFKAVATDRATFDAWVRKVQHSQLVLDKASYTELAKPSIKNAPTTYARVDPKLFDDIVNQYMPAMTHPTHDMAKMAMVEGPMCGPQRAKSAE</sequence>
<evidence type="ECO:0000259" key="16">
    <source>
        <dbReference type="PROSITE" id="PS50857"/>
    </source>
</evidence>
<evidence type="ECO:0000256" key="14">
    <source>
        <dbReference type="PIRNR" id="PIRNR000292"/>
    </source>
</evidence>
<proteinExistence type="inferred from homology"/>
<evidence type="ECO:0000256" key="3">
    <source>
        <dbReference type="ARBA" id="ARBA00022448"/>
    </source>
</evidence>
<dbReference type="InterPro" id="IPR011759">
    <property type="entry name" value="Cyt_c_oxidase_su2_TM_dom"/>
</dbReference>
<evidence type="ECO:0000256" key="10">
    <source>
        <dbReference type="ARBA" id="ARBA00023002"/>
    </source>
</evidence>
<evidence type="ECO:0000256" key="4">
    <source>
        <dbReference type="ARBA" id="ARBA00022475"/>
    </source>
</evidence>
<dbReference type="CDD" id="cd04212">
    <property type="entry name" value="CuRO_UO_II"/>
    <property type="match status" value="1"/>
</dbReference>
<evidence type="ECO:0000256" key="11">
    <source>
        <dbReference type="ARBA" id="ARBA00023136"/>
    </source>
</evidence>
<dbReference type="PROSITE" id="PS50999">
    <property type="entry name" value="COX2_TM"/>
    <property type="match status" value="1"/>
</dbReference>
<dbReference type="STRING" id="56193.YP76_20815"/>
<dbReference type="SUPFAM" id="SSF81464">
    <property type="entry name" value="Cytochrome c oxidase subunit II-like, transmembrane region"/>
    <property type="match status" value="1"/>
</dbReference>
<dbReference type="InterPro" id="IPR002429">
    <property type="entry name" value="CcO_II-like_C"/>
</dbReference>
<dbReference type="AlphaFoldDB" id="A0A0M3APG5"/>
<organism evidence="18 19">
    <name type="scientific">Sphingobium chungbukense</name>
    <dbReference type="NCBI Taxonomy" id="56193"/>
    <lineage>
        <taxon>Bacteria</taxon>
        <taxon>Pseudomonadati</taxon>
        <taxon>Pseudomonadota</taxon>
        <taxon>Alphaproteobacteria</taxon>
        <taxon>Sphingomonadales</taxon>
        <taxon>Sphingomonadaceae</taxon>
        <taxon>Sphingobium</taxon>
    </lineage>
</organism>
<dbReference type="Gene3D" id="2.60.40.420">
    <property type="entry name" value="Cupredoxins - blue copper proteins"/>
    <property type="match status" value="1"/>
</dbReference>
<dbReference type="InterPro" id="IPR036257">
    <property type="entry name" value="Cyt_c_oxidase_su2_TM_sf"/>
</dbReference>
<reference evidence="18 19" key="1">
    <citation type="submission" date="2015-04" db="EMBL/GenBank/DDBJ databases">
        <title>Genome sequence of aromatic hydrocarbons-degrading Sphingobium chungbukense DJ77.</title>
        <authorList>
            <person name="Kim Y.-C."/>
            <person name="Chae J.-C."/>
        </authorList>
    </citation>
    <scope>NUCLEOTIDE SEQUENCE [LARGE SCALE GENOMIC DNA]</scope>
    <source>
        <strain evidence="18 19">DJ77</strain>
    </source>
</reference>
<evidence type="ECO:0000259" key="17">
    <source>
        <dbReference type="PROSITE" id="PS50999"/>
    </source>
</evidence>
<feature type="transmembrane region" description="Helical" evidence="15">
    <location>
        <begin position="87"/>
        <end position="107"/>
    </location>
</feature>
<feature type="transmembrane region" description="Helical" evidence="15">
    <location>
        <begin position="42"/>
        <end position="66"/>
    </location>
</feature>
<keyword evidence="4 14" id="KW-1003">Cell membrane</keyword>
<dbReference type="NCBIfam" id="TIGR01433">
    <property type="entry name" value="CyoA"/>
    <property type="match status" value="1"/>
</dbReference>
<gene>
    <name evidence="18" type="ORF">YP76_20815</name>
</gene>
<keyword evidence="5 14" id="KW-0679">Respiratory chain</keyword>
<evidence type="ECO:0000256" key="2">
    <source>
        <dbReference type="ARBA" id="ARBA00007866"/>
    </source>
</evidence>
<keyword evidence="8 14" id="KW-0249">Electron transport</keyword>
<dbReference type="GO" id="GO:0005507">
    <property type="term" value="F:copper ion binding"/>
    <property type="evidence" value="ECO:0007669"/>
    <property type="project" value="InterPro"/>
</dbReference>
<evidence type="ECO:0000256" key="15">
    <source>
        <dbReference type="SAM" id="Phobius"/>
    </source>
</evidence>
<dbReference type="Proteomes" id="UP000033874">
    <property type="component" value="Unassembled WGS sequence"/>
</dbReference>
<evidence type="ECO:0000313" key="19">
    <source>
        <dbReference type="Proteomes" id="UP000033874"/>
    </source>
</evidence>
<evidence type="ECO:0000256" key="6">
    <source>
        <dbReference type="ARBA" id="ARBA00022692"/>
    </source>
</evidence>
<dbReference type="GO" id="GO:0005886">
    <property type="term" value="C:plasma membrane"/>
    <property type="evidence" value="ECO:0007669"/>
    <property type="project" value="UniProtKB-SubCell"/>
</dbReference>
<keyword evidence="13" id="KW-0449">Lipoprotein</keyword>
<dbReference type="PIRSF" id="PIRSF000292">
    <property type="entry name" value="Ubi_od_II"/>
    <property type="match status" value="1"/>
</dbReference>
<dbReference type="PATRIC" id="fig|56193.3.peg.4372"/>
<evidence type="ECO:0000313" key="18">
    <source>
        <dbReference type="EMBL" id="KKW90429.1"/>
    </source>
</evidence>
<comment type="similarity">
    <text evidence="2 14">Belongs to the cytochrome c oxidase subunit 2 family.</text>
</comment>
<keyword evidence="9 15" id="KW-1133">Transmembrane helix</keyword>